<organism evidence="1 2">
    <name type="scientific">Lactuca saligna</name>
    <name type="common">Willowleaf lettuce</name>
    <dbReference type="NCBI Taxonomy" id="75948"/>
    <lineage>
        <taxon>Eukaryota</taxon>
        <taxon>Viridiplantae</taxon>
        <taxon>Streptophyta</taxon>
        <taxon>Embryophyta</taxon>
        <taxon>Tracheophyta</taxon>
        <taxon>Spermatophyta</taxon>
        <taxon>Magnoliopsida</taxon>
        <taxon>eudicotyledons</taxon>
        <taxon>Gunneridae</taxon>
        <taxon>Pentapetalae</taxon>
        <taxon>asterids</taxon>
        <taxon>campanulids</taxon>
        <taxon>Asterales</taxon>
        <taxon>Asteraceae</taxon>
        <taxon>Cichorioideae</taxon>
        <taxon>Cichorieae</taxon>
        <taxon>Lactucinae</taxon>
        <taxon>Lactuca</taxon>
    </lineage>
</organism>
<dbReference type="PANTHER" id="PTHR44067">
    <property type="entry name" value="S-ADENOSYL-L-METHIONINE-DEPENDENT METHYLTRANSFERASE SUPERFAMILY PROTEIN-RELATED"/>
    <property type="match status" value="1"/>
</dbReference>
<reference evidence="1" key="1">
    <citation type="submission" date="2023-04" db="EMBL/GenBank/DDBJ databases">
        <authorList>
            <person name="Vijverberg K."/>
            <person name="Xiong W."/>
            <person name="Schranz E."/>
        </authorList>
    </citation>
    <scope>NUCLEOTIDE SEQUENCE</scope>
</reference>
<evidence type="ECO:0000313" key="2">
    <source>
        <dbReference type="Proteomes" id="UP001177003"/>
    </source>
</evidence>
<proteinExistence type="predicted"/>
<dbReference type="PANTHER" id="PTHR44067:SF3">
    <property type="entry name" value="OS06G0138600 PROTEIN"/>
    <property type="match status" value="1"/>
</dbReference>
<gene>
    <name evidence="1" type="ORF">LSALG_LOCUS32242</name>
</gene>
<sequence length="132" mass="14676">MIGVFLISKGCEPLPRRRCFMKTIPKVGLHPHPLSLWRNVREKIYIYSGLGCKNLIYLSSKKLNRDCVGCFDLANGNENQRFAKSRVKNDFLIDDVLALGSGGIRIIFDIGDGSSTPASRMAEKNVTATLNC</sequence>
<accession>A0AA36EH32</accession>
<keyword evidence="2" id="KW-1185">Reference proteome</keyword>
<name>A0AA36EH32_LACSI</name>
<dbReference type="AlphaFoldDB" id="A0AA36EH32"/>
<dbReference type="Proteomes" id="UP001177003">
    <property type="component" value="Chromosome 7"/>
</dbReference>
<dbReference type="InterPro" id="IPR053223">
    <property type="entry name" value="Prob_Methyltransferase"/>
</dbReference>
<protein>
    <submittedName>
        <fullName evidence="1">Uncharacterized protein</fullName>
    </submittedName>
</protein>
<dbReference type="EMBL" id="OX465083">
    <property type="protein sequence ID" value="CAI9293215.1"/>
    <property type="molecule type" value="Genomic_DNA"/>
</dbReference>
<evidence type="ECO:0000313" key="1">
    <source>
        <dbReference type="EMBL" id="CAI9293215.1"/>
    </source>
</evidence>